<dbReference type="PIRSF" id="PIRSF001265">
    <property type="entry name" value="H+-PPase"/>
    <property type="match status" value="1"/>
</dbReference>
<evidence type="ECO:0000313" key="12">
    <source>
        <dbReference type="Proteomes" id="UP000055060"/>
    </source>
</evidence>
<feature type="transmembrane region" description="Helical" evidence="9">
    <location>
        <begin position="287"/>
        <end position="311"/>
    </location>
</feature>
<keyword evidence="3 9" id="KW-0812">Transmembrane</keyword>
<evidence type="ECO:0000256" key="8">
    <source>
        <dbReference type="ARBA" id="ARBA00023136"/>
    </source>
</evidence>
<comment type="function">
    <text evidence="9">Proton pump that utilizes the energy of pyrophosphate hydrolysis as the driving force for proton movement across the membrane. Generates a proton motive force.</text>
</comment>
<dbReference type="GO" id="GO:0004427">
    <property type="term" value="F:inorganic diphosphate phosphatase activity"/>
    <property type="evidence" value="ECO:0007669"/>
    <property type="project" value="UniProtKB-UniRule"/>
</dbReference>
<dbReference type="Proteomes" id="UP000055060">
    <property type="component" value="Unassembled WGS sequence"/>
</dbReference>
<feature type="transmembrane region" description="Helical" evidence="9">
    <location>
        <begin position="73"/>
        <end position="91"/>
    </location>
</feature>
<feature type="site" description="Determinant of potassium independence" evidence="9">
    <location>
        <position position="502"/>
    </location>
</feature>
<evidence type="ECO:0000256" key="6">
    <source>
        <dbReference type="ARBA" id="ARBA00022989"/>
    </source>
</evidence>
<dbReference type="STRING" id="360412.LARV_02540"/>
<evidence type="ECO:0000256" key="1">
    <source>
        <dbReference type="ARBA" id="ARBA00004127"/>
    </source>
</evidence>
<evidence type="ECO:0000256" key="3">
    <source>
        <dbReference type="ARBA" id="ARBA00022692"/>
    </source>
</evidence>
<dbReference type="Pfam" id="PF03030">
    <property type="entry name" value="H_PPase"/>
    <property type="match status" value="1"/>
</dbReference>
<keyword evidence="9" id="KW-1003">Cell membrane</keyword>
<feature type="transmembrane region" description="Helical" evidence="9">
    <location>
        <begin position="357"/>
        <end position="378"/>
    </location>
</feature>
<proteinExistence type="inferred from homology"/>
<feature type="transmembrane region" description="Helical" evidence="9">
    <location>
        <begin position="111"/>
        <end position="136"/>
    </location>
</feature>
<dbReference type="GO" id="GO:0005886">
    <property type="term" value="C:plasma membrane"/>
    <property type="evidence" value="ECO:0007669"/>
    <property type="project" value="UniProtKB-SubCell"/>
</dbReference>
<evidence type="ECO:0000256" key="4">
    <source>
        <dbReference type="ARBA" id="ARBA00022842"/>
    </source>
</evidence>
<keyword evidence="6 9" id="KW-1133">Transmembrane helix</keyword>
<dbReference type="RefSeq" id="WP_075073998.1">
    <property type="nucleotide sequence ID" value="NZ_DF967972.1"/>
</dbReference>
<dbReference type="GO" id="GO:0012505">
    <property type="term" value="C:endomembrane system"/>
    <property type="evidence" value="ECO:0007669"/>
    <property type="project" value="UniProtKB-SubCell"/>
</dbReference>
<keyword evidence="5 9" id="KW-1278">Translocase</keyword>
<evidence type="ECO:0000256" key="5">
    <source>
        <dbReference type="ARBA" id="ARBA00022967"/>
    </source>
</evidence>
<comment type="catalytic activity">
    <reaction evidence="9">
        <text>diphosphate + H2O + H(+)(in) = 2 phosphate + 2 H(+)(out)</text>
        <dbReference type="Rhea" id="RHEA:13973"/>
        <dbReference type="ChEBI" id="CHEBI:15377"/>
        <dbReference type="ChEBI" id="CHEBI:15378"/>
        <dbReference type="ChEBI" id="CHEBI:33019"/>
        <dbReference type="ChEBI" id="CHEBI:43474"/>
        <dbReference type="EC" id="7.1.3.1"/>
    </reaction>
</comment>
<feature type="transmembrane region" description="Helical" evidence="9">
    <location>
        <begin position="508"/>
        <end position="526"/>
    </location>
</feature>
<dbReference type="GO" id="GO:0009678">
    <property type="term" value="F:diphosphate hydrolysis-driven proton transmembrane transporter activity"/>
    <property type="evidence" value="ECO:0007669"/>
    <property type="project" value="UniProtKB-UniRule"/>
</dbReference>
<organism evidence="11">
    <name type="scientific">Longilinea arvoryzae</name>
    <dbReference type="NCBI Taxonomy" id="360412"/>
    <lineage>
        <taxon>Bacteria</taxon>
        <taxon>Bacillati</taxon>
        <taxon>Chloroflexota</taxon>
        <taxon>Anaerolineae</taxon>
        <taxon>Anaerolineales</taxon>
        <taxon>Anaerolineaceae</taxon>
        <taxon>Longilinea</taxon>
    </lineage>
</organism>
<evidence type="ECO:0000256" key="9">
    <source>
        <dbReference type="HAMAP-Rule" id="MF_01129"/>
    </source>
</evidence>
<keyword evidence="12" id="KW-1185">Reference proteome</keyword>
<accession>A0A0S7BGN4</accession>
<feature type="transmembrane region" description="Helical" evidence="9">
    <location>
        <begin position="156"/>
        <end position="184"/>
    </location>
</feature>
<dbReference type="OrthoDB" id="9808652at2"/>
<keyword evidence="4 9" id="KW-0460">Magnesium</keyword>
<dbReference type="HAMAP" id="MF_01129">
    <property type="entry name" value="PPase_energized_pump"/>
    <property type="match status" value="1"/>
</dbReference>
<comment type="caution">
    <text evidence="9">Lacks conserved residue(s) required for the propagation of feature annotation.</text>
</comment>
<feature type="transmembrane region" description="Helical" evidence="9">
    <location>
        <begin position="647"/>
        <end position="665"/>
    </location>
</feature>
<feature type="transmembrane region" description="Helical" evidence="9">
    <location>
        <begin position="190"/>
        <end position="207"/>
    </location>
</feature>
<comment type="similarity">
    <text evidence="9">Belongs to the H(+)-translocating pyrophosphatase (TC 3.A.10) family. K(+)-insensitive subfamily.</text>
</comment>
<sequence>MDILGLSRHGLTTPFEQWAIVGVLITALISLLYAWLLRGTVLKHDTGTKPMQDVWNAIRVGADSYLSRQLKTILPAILLLVVALFLSVYVAEPSSEATVEFGDKARNVIAFGRAIAFVVGAFFSMTVGQLGMRMAIQASVRSASASRRSFNESLSIAYYAGTITGMLTDGLGLLGGTVIFIIFGRAAPDALLGFGFGGTLIALFMRVGGGIYTKAADVGADLVGKVEKDIPEDDPRNAAVVADLVGDNVGDCAGMAADIFESYEVTIVSALILGLSLYSMTQDIKWIVYPLIIRAIGVISSIIGTFTVPIWEKFPIKFLRSHDAEESMFRSYEVSSVNTVLWAFLLSFLYAHDWRMGMLTTIGVGLAVAFNPLTSYFTSTKREPVKEIVRSTKTGAATTILSGLSVGMESSVWALIVIAISFVFALLLYSADGAVYVLYAVAMVGIGMLSHTGNNVAMDSYGPISDNANGIAEMAWHDQTDEETLKARQIMADLDAVGNTTKAITKGVAIASAVIAAVSLFASYTTDVGRVQEGLGVSEQLRLAFTGIRINDTRVFIGLLLGGALPWLFSSLSIRAVTRAAGQIVEEVRKQFRIPGIMEGTVKPDYARVVSISTRSAQKELIPLAIIAISMPLLVGLVLQVEALGGFLAGVILSGQLLAVFMANAGGAWDNAKKSIEDEPRDLSANTGKGSERHKAGVVGDTVGDPLKDTAGPALNPMIKVVNLVSLLAAPVIVKATHLGVGGWIVVLVLVAGLVWSILRSKKAAPELE</sequence>
<feature type="transmembrane region" description="Helical" evidence="9">
    <location>
        <begin position="433"/>
        <end position="450"/>
    </location>
</feature>
<dbReference type="GO" id="GO:0000287">
    <property type="term" value="F:magnesium ion binding"/>
    <property type="evidence" value="ECO:0007669"/>
    <property type="project" value="UniProtKB-UniRule"/>
</dbReference>
<keyword evidence="2 9" id="KW-0813">Transport</keyword>
<comment type="subunit">
    <text evidence="9">Homodimer.</text>
</comment>
<gene>
    <name evidence="9" type="primary">hppA</name>
    <name evidence="11" type="ORF">LARV_02540</name>
</gene>
<comment type="cofactor">
    <cofactor evidence="9">
        <name>Mg(2+)</name>
        <dbReference type="ChEBI" id="CHEBI:18420"/>
    </cofactor>
</comment>
<feature type="transmembrane region" description="Helical" evidence="9">
    <location>
        <begin position="621"/>
        <end position="641"/>
    </location>
</feature>
<feature type="transmembrane region" description="Helical" evidence="9">
    <location>
        <begin position="740"/>
        <end position="759"/>
    </location>
</feature>
<keyword evidence="8 9" id="KW-0472">Membrane</keyword>
<feature type="transmembrane region" description="Helical" evidence="9">
    <location>
        <begin position="555"/>
        <end position="574"/>
    </location>
</feature>
<evidence type="ECO:0000256" key="10">
    <source>
        <dbReference type="SAM" id="MobiDB-lite"/>
    </source>
</evidence>
<dbReference type="EC" id="7.1.3.1" evidence="9"/>
<keyword evidence="7 9" id="KW-0406">Ion transport</keyword>
<dbReference type="AlphaFoldDB" id="A0A0S7BGN4"/>
<dbReference type="PANTHER" id="PTHR31998">
    <property type="entry name" value="K(+)-INSENSITIVE PYROPHOSPHATE-ENERGIZED PROTON PUMP"/>
    <property type="match status" value="1"/>
</dbReference>
<feature type="region of interest" description="Disordered" evidence="10">
    <location>
        <begin position="680"/>
        <end position="699"/>
    </location>
</feature>
<comment type="subcellular location">
    <subcellularLocation>
        <location evidence="9">Cell membrane</location>
        <topology evidence="9">Multi-pass membrane protein</topology>
    </subcellularLocation>
    <subcellularLocation>
        <location evidence="1">Endomembrane system</location>
        <topology evidence="1">Multi-pass membrane protein</topology>
    </subcellularLocation>
</comment>
<reference evidence="11" key="1">
    <citation type="submission" date="2015-07" db="EMBL/GenBank/DDBJ databases">
        <title>Draft Genome Sequences of Anaerolinea thermolimosa IMO-1, Bellilinea caldifistulae GOMI-1, Leptolinea tardivitalis YMTK-2, Levilinea saccharolytica KIBI-1,Longilinea arvoryzae KOME-1, Previously Described as Members of the Anaerolineaceae (Chloroflexi).</title>
        <authorList>
            <person name="Sekiguchi Y."/>
            <person name="Ohashi A."/>
            <person name="Matsuura N."/>
            <person name="Tourlousse M.D."/>
        </authorList>
    </citation>
    <scope>NUCLEOTIDE SEQUENCE [LARGE SCALE GENOMIC DNA]</scope>
    <source>
        <strain evidence="11">KOME-1</strain>
    </source>
</reference>
<dbReference type="NCBIfam" id="TIGR01104">
    <property type="entry name" value="V_PPase"/>
    <property type="match status" value="1"/>
</dbReference>
<keyword evidence="9" id="KW-0375">Hydrogen ion transport</keyword>
<feature type="transmembrane region" description="Helical" evidence="9">
    <location>
        <begin position="332"/>
        <end position="351"/>
    </location>
</feature>
<dbReference type="InterPro" id="IPR004131">
    <property type="entry name" value="PPase-energised_H-pump"/>
</dbReference>
<dbReference type="NCBIfam" id="NF001960">
    <property type="entry name" value="PRK00733.3-5"/>
    <property type="match status" value="1"/>
</dbReference>
<dbReference type="EMBL" id="DF967972">
    <property type="protein sequence ID" value="GAP14765.1"/>
    <property type="molecule type" value="Genomic_DNA"/>
</dbReference>
<evidence type="ECO:0000313" key="11">
    <source>
        <dbReference type="EMBL" id="GAP14765.1"/>
    </source>
</evidence>
<protein>
    <recommendedName>
        <fullName evidence="9">K(+)-insensitive pyrophosphate-energized proton pump</fullName>
        <ecNumber evidence="9">7.1.3.1</ecNumber>
    </recommendedName>
    <alternativeName>
        <fullName evidence="9">Membrane-bound proton-translocating pyrophosphatase</fullName>
    </alternativeName>
    <alternativeName>
        <fullName evidence="9">Pyrophosphate-energized inorganic pyrophosphatase</fullName>
        <shortName evidence="9">H(+)-PPase</shortName>
    </alternativeName>
</protein>
<feature type="transmembrane region" description="Helical" evidence="9">
    <location>
        <begin position="399"/>
        <end position="427"/>
    </location>
</feature>
<name>A0A0S7BGN4_9CHLR</name>
<evidence type="ECO:0000256" key="7">
    <source>
        <dbReference type="ARBA" id="ARBA00023065"/>
    </source>
</evidence>
<evidence type="ECO:0000256" key="2">
    <source>
        <dbReference type="ARBA" id="ARBA00022448"/>
    </source>
</evidence>
<feature type="transmembrane region" description="Helical" evidence="9">
    <location>
        <begin position="18"/>
        <end position="36"/>
    </location>
</feature>